<feature type="region of interest" description="Disordered" evidence="1">
    <location>
        <begin position="1"/>
        <end position="33"/>
    </location>
</feature>
<comment type="caution">
    <text evidence="3">The sequence shown here is derived from an EMBL/GenBank/DDBJ whole genome shotgun (WGS) entry which is preliminary data.</text>
</comment>
<proteinExistence type="predicted"/>
<dbReference type="Proteomes" id="UP000234181">
    <property type="component" value="Unassembled WGS sequence"/>
</dbReference>
<reference evidence="4 5" key="1">
    <citation type="submission" date="2017-10" db="EMBL/GenBank/DDBJ databases">
        <authorList>
            <person name="Regsiter A."/>
            <person name="William W."/>
        </authorList>
    </citation>
    <scope>NUCLEOTIDE SEQUENCE [LARGE SCALE GENOMIC DNA]</scope>
    <source>
        <strain evidence="2 5">CFBP6984</strain>
        <strain evidence="3 4">CFBP7430</strain>
    </source>
</reference>
<name>A0AB38E0D5_XANCH</name>
<accession>A0AB38E0D5</accession>
<evidence type="ECO:0000313" key="5">
    <source>
        <dbReference type="Proteomes" id="UP000234181"/>
    </source>
</evidence>
<dbReference type="AlphaFoldDB" id="A0AB38E0D5"/>
<dbReference type="Proteomes" id="UP000234166">
    <property type="component" value="Unassembled WGS sequence"/>
</dbReference>
<protein>
    <submittedName>
        <fullName evidence="3">Uncharacterized protein</fullName>
    </submittedName>
</protein>
<organism evidence="3 4">
    <name type="scientific">Xanthomonas campestris pv. phaseoli</name>
    <dbReference type="NCBI Taxonomy" id="317013"/>
    <lineage>
        <taxon>Bacteria</taxon>
        <taxon>Pseudomonadati</taxon>
        <taxon>Pseudomonadota</taxon>
        <taxon>Gammaproteobacteria</taxon>
        <taxon>Lysobacterales</taxon>
        <taxon>Lysobacteraceae</taxon>
        <taxon>Xanthomonas</taxon>
    </lineage>
</organism>
<gene>
    <name evidence="2" type="ORF">XAP6984_310163</name>
    <name evidence="3" type="ORF">XAP7430_260161</name>
</gene>
<dbReference type="EMBL" id="OCYT01000086">
    <property type="protein sequence ID" value="SON79513.1"/>
    <property type="molecule type" value="Genomic_DNA"/>
</dbReference>
<feature type="region of interest" description="Disordered" evidence="1">
    <location>
        <begin position="68"/>
        <end position="89"/>
    </location>
</feature>
<evidence type="ECO:0000313" key="4">
    <source>
        <dbReference type="Proteomes" id="UP000234166"/>
    </source>
</evidence>
<dbReference type="EMBL" id="OCYS01000079">
    <property type="protein sequence ID" value="SON86571.1"/>
    <property type="molecule type" value="Genomic_DNA"/>
</dbReference>
<sequence length="89" mass="9765">MPEGRMGASPPRRDQDRRDKRNGRNGIFPHPALRATFSRQREERCLATRELSVAPHLSVALNLSVALQPTTNRSLPPPAGEGARRADGA</sequence>
<evidence type="ECO:0000256" key="1">
    <source>
        <dbReference type="SAM" id="MobiDB-lite"/>
    </source>
</evidence>
<keyword evidence="5" id="KW-1185">Reference proteome</keyword>
<evidence type="ECO:0000313" key="2">
    <source>
        <dbReference type="EMBL" id="SON79513.1"/>
    </source>
</evidence>
<evidence type="ECO:0000313" key="3">
    <source>
        <dbReference type="EMBL" id="SON86571.1"/>
    </source>
</evidence>